<evidence type="ECO:0000256" key="3">
    <source>
        <dbReference type="ARBA" id="ARBA00023002"/>
    </source>
</evidence>
<dbReference type="EMBL" id="JBHRZT010000072">
    <property type="protein sequence ID" value="MFC3885746.1"/>
    <property type="molecule type" value="Genomic_DNA"/>
</dbReference>
<dbReference type="Pfam" id="PF03450">
    <property type="entry name" value="CO_deh_flav_C"/>
    <property type="match status" value="1"/>
</dbReference>
<dbReference type="InterPro" id="IPR002346">
    <property type="entry name" value="Mopterin_DH_FAD-bd"/>
</dbReference>
<protein>
    <submittedName>
        <fullName evidence="5">FAD binding domain-containing protein</fullName>
    </submittedName>
</protein>
<sequence>MISFDFEYYRPASIQEAIELFQRLEGEGKQPIYYSGGTEIITLGRLDLVVTKAVIDIKGIPECRVLQYEEDYLALGGGLSLTEIEEANLFPLLSKTASEVADHTARNKITVGGNICGQIFYREAVLPFLLTDSQVITAGLNGLRTEPINTVFNQHLQLEKGEFLVLLLTEKDYLDMPHISIKIRQQWDTGYPLATIAAIKKEEQVRVAFSGVCPFPFRSKEIEEELNNKQLSLDERVNRAIRLLPEPILDDVEGSAEYRKFVIKTTLVDIITGLEGDEHAII</sequence>
<dbReference type="InterPro" id="IPR036683">
    <property type="entry name" value="CO_DH_flav_C_dom_sf"/>
</dbReference>
<comment type="caution">
    <text evidence="5">The sequence shown here is derived from an EMBL/GenBank/DDBJ whole genome shotgun (WGS) entry which is preliminary data.</text>
</comment>
<proteinExistence type="predicted"/>
<dbReference type="PANTHER" id="PTHR42659:SF2">
    <property type="entry name" value="XANTHINE DEHYDROGENASE SUBUNIT C-RELATED"/>
    <property type="match status" value="1"/>
</dbReference>
<dbReference type="InterPro" id="IPR005107">
    <property type="entry name" value="CO_DH_flav_C"/>
</dbReference>
<dbReference type="Gene3D" id="3.30.43.10">
    <property type="entry name" value="Uridine Diphospho-n-acetylenolpyruvylglucosamine Reductase, domain 2"/>
    <property type="match status" value="1"/>
</dbReference>
<dbReference type="InterPro" id="IPR051312">
    <property type="entry name" value="Diverse_Substr_Oxidored"/>
</dbReference>
<dbReference type="PROSITE" id="PS51387">
    <property type="entry name" value="FAD_PCMH"/>
    <property type="match status" value="1"/>
</dbReference>
<dbReference type="Gene3D" id="3.30.465.10">
    <property type="match status" value="1"/>
</dbReference>
<dbReference type="PANTHER" id="PTHR42659">
    <property type="entry name" value="XANTHINE DEHYDROGENASE SUBUNIT C-RELATED"/>
    <property type="match status" value="1"/>
</dbReference>
<accession>A0ABV8B618</accession>
<dbReference type="InterPro" id="IPR016169">
    <property type="entry name" value="FAD-bd_PCMH_sub2"/>
</dbReference>
<keyword evidence="6" id="KW-1185">Reference proteome</keyword>
<evidence type="ECO:0000259" key="4">
    <source>
        <dbReference type="PROSITE" id="PS51387"/>
    </source>
</evidence>
<keyword evidence="3" id="KW-0560">Oxidoreductase</keyword>
<evidence type="ECO:0000256" key="2">
    <source>
        <dbReference type="ARBA" id="ARBA00022827"/>
    </source>
</evidence>
<name>A0ABV8B618_9BACI</name>
<dbReference type="Pfam" id="PF00941">
    <property type="entry name" value="FAD_binding_5"/>
    <property type="match status" value="1"/>
</dbReference>
<keyword evidence="1" id="KW-0285">Flavoprotein</keyword>
<keyword evidence="2" id="KW-0274">FAD</keyword>
<dbReference type="Gene3D" id="3.30.390.50">
    <property type="entry name" value="CO dehydrogenase flavoprotein, C-terminal domain"/>
    <property type="match status" value="1"/>
</dbReference>
<reference evidence="6" key="1">
    <citation type="journal article" date="2019" name="Int. J. Syst. Evol. Microbiol.">
        <title>The Global Catalogue of Microorganisms (GCM) 10K type strain sequencing project: providing services to taxonomists for standard genome sequencing and annotation.</title>
        <authorList>
            <consortium name="The Broad Institute Genomics Platform"/>
            <consortium name="The Broad Institute Genome Sequencing Center for Infectious Disease"/>
            <person name="Wu L."/>
            <person name="Ma J."/>
        </authorList>
    </citation>
    <scope>NUCLEOTIDE SEQUENCE [LARGE SCALE GENOMIC DNA]</scope>
    <source>
        <strain evidence="6">CCUG 61889</strain>
    </source>
</reference>
<dbReference type="InterPro" id="IPR016167">
    <property type="entry name" value="FAD-bd_PCMH_sub1"/>
</dbReference>
<evidence type="ECO:0000256" key="1">
    <source>
        <dbReference type="ARBA" id="ARBA00022630"/>
    </source>
</evidence>
<dbReference type="RefSeq" id="WP_377918139.1">
    <property type="nucleotide sequence ID" value="NZ_JBHRZT010000072.1"/>
</dbReference>
<dbReference type="InterPro" id="IPR036318">
    <property type="entry name" value="FAD-bd_PCMH-like_sf"/>
</dbReference>
<organism evidence="5 6">
    <name type="scientific">Bacillus songklensis</name>
    <dbReference type="NCBI Taxonomy" id="1069116"/>
    <lineage>
        <taxon>Bacteria</taxon>
        <taxon>Bacillati</taxon>
        <taxon>Bacillota</taxon>
        <taxon>Bacilli</taxon>
        <taxon>Bacillales</taxon>
        <taxon>Bacillaceae</taxon>
        <taxon>Bacillus</taxon>
    </lineage>
</organism>
<dbReference type="SUPFAM" id="SSF56176">
    <property type="entry name" value="FAD-binding/transporter-associated domain-like"/>
    <property type="match status" value="1"/>
</dbReference>
<feature type="domain" description="FAD-binding PCMH-type" evidence="4">
    <location>
        <begin position="1"/>
        <end position="174"/>
    </location>
</feature>
<evidence type="ECO:0000313" key="5">
    <source>
        <dbReference type="EMBL" id="MFC3885746.1"/>
    </source>
</evidence>
<dbReference type="SUPFAM" id="SSF55447">
    <property type="entry name" value="CO dehydrogenase flavoprotein C-terminal domain-like"/>
    <property type="match status" value="1"/>
</dbReference>
<dbReference type="InterPro" id="IPR016166">
    <property type="entry name" value="FAD-bd_PCMH"/>
</dbReference>
<dbReference type="SMART" id="SM01092">
    <property type="entry name" value="CO_deh_flav_C"/>
    <property type="match status" value="1"/>
</dbReference>
<evidence type="ECO:0000313" key="6">
    <source>
        <dbReference type="Proteomes" id="UP001595752"/>
    </source>
</evidence>
<dbReference type="Proteomes" id="UP001595752">
    <property type="component" value="Unassembled WGS sequence"/>
</dbReference>
<gene>
    <name evidence="5" type="ORF">ACFOU2_20625</name>
</gene>